<accession>I7IXF0</accession>
<keyword evidence="5 8" id="KW-1133">Transmembrane helix</keyword>
<gene>
    <name evidence="9" type="primary">mnhC</name>
    <name evidence="9" type="ORF">BN46_1042</name>
    <name evidence="10" type="ORF">HMPREF9719_01279</name>
</gene>
<evidence type="ECO:0000256" key="4">
    <source>
        <dbReference type="ARBA" id="ARBA00022692"/>
    </source>
</evidence>
<keyword evidence="6 8" id="KW-0472">Membrane</keyword>
<keyword evidence="3" id="KW-1003">Cell membrane</keyword>
<evidence type="ECO:0000256" key="5">
    <source>
        <dbReference type="ARBA" id="ARBA00022989"/>
    </source>
</evidence>
<organism evidence="9 12">
    <name type="scientific">Corynebacterium otitidis ATCC 51513</name>
    <dbReference type="NCBI Taxonomy" id="883169"/>
    <lineage>
        <taxon>Bacteria</taxon>
        <taxon>Bacillati</taxon>
        <taxon>Actinomycetota</taxon>
        <taxon>Actinomycetes</taxon>
        <taxon>Mycobacteriales</taxon>
        <taxon>Corynebacteriaceae</taxon>
        <taxon>Corynebacterium</taxon>
    </lineage>
</organism>
<evidence type="ECO:0000313" key="11">
    <source>
        <dbReference type="Proteomes" id="UP000006078"/>
    </source>
</evidence>
<dbReference type="PANTHER" id="PTHR34583:SF2">
    <property type="entry name" value="ANTIPORTER SUBUNIT MNHC2-RELATED"/>
    <property type="match status" value="1"/>
</dbReference>
<evidence type="ECO:0000256" key="6">
    <source>
        <dbReference type="ARBA" id="ARBA00023136"/>
    </source>
</evidence>
<comment type="caution">
    <text evidence="9">The sequence shown here is derived from an EMBL/GenBank/DDBJ whole genome shotgun (WGS) entry which is preliminary data.</text>
</comment>
<protein>
    <submittedName>
        <fullName evidence="9">Na(+)/H(+) antiporter subunit C1</fullName>
    </submittedName>
</protein>
<dbReference type="GO" id="GO:0005886">
    <property type="term" value="C:plasma membrane"/>
    <property type="evidence" value="ECO:0007669"/>
    <property type="project" value="UniProtKB-SubCell"/>
</dbReference>
<dbReference type="NCBIfam" id="NF005625">
    <property type="entry name" value="PRK07375.2-4"/>
    <property type="match status" value="1"/>
</dbReference>
<keyword evidence="11" id="KW-1185">Reference proteome</keyword>
<reference evidence="10 11" key="2">
    <citation type="submission" date="2012-08" db="EMBL/GenBank/DDBJ databases">
        <title>The Genome Sequence of Turicella otitidis ATCC 51513.</title>
        <authorList>
            <consortium name="The Broad Institute Genome Sequencing Platform"/>
            <person name="Earl A."/>
            <person name="Ward D."/>
            <person name="Feldgarden M."/>
            <person name="Gevers D."/>
            <person name="Huys G."/>
            <person name="Walker B."/>
            <person name="Young S.K."/>
            <person name="Zeng Q."/>
            <person name="Gargeya S."/>
            <person name="Fitzgerald M."/>
            <person name="Haas B."/>
            <person name="Abouelleil A."/>
            <person name="Alvarado L."/>
            <person name="Arachchi H.M."/>
            <person name="Berlin A.M."/>
            <person name="Chapman S.B."/>
            <person name="Goldberg J."/>
            <person name="Griggs A."/>
            <person name="Gujja S."/>
            <person name="Hansen M."/>
            <person name="Howarth C."/>
            <person name="Imamovic A."/>
            <person name="Larimer J."/>
            <person name="McCowen C."/>
            <person name="Montmayeur A."/>
            <person name="Murphy C."/>
            <person name="Neiman D."/>
            <person name="Pearson M."/>
            <person name="Priest M."/>
            <person name="Roberts A."/>
            <person name="Saif S."/>
            <person name="Shea T."/>
            <person name="Sisk P."/>
            <person name="Sykes S."/>
            <person name="Wortman J."/>
            <person name="Nusbaum C."/>
            <person name="Birren B."/>
        </authorList>
    </citation>
    <scope>NUCLEOTIDE SEQUENCE [LARGE SCALE GENOMIC DNA]</scope>
    <source>
        <strain evidence="10 11">ATCC 51513</strain>
    </source>
</reference>
<evidence type="ECO:0000256" key="2">
    <source>
        <dbReference type="ARBA" id="ARBA00010388"/>
    </source>
</evidence>
<dbReference type="InterPro" id="IPR039428">
    <property type="entry name" value="NUOK/Mnh_C1-like"/>
</dbReference>
<feature type="region of interest" description="Disordered" evidence="7">
    <location>
        <begin position="98"/>
        <end position="171"/>
    </location>
</feature>
<dbReference type="Pfam" id="PF00420">
    <property type="entry name" value="Oxidored_q2"/>
    <property type="match status" value="1"/>
</dbReference>
<dbReference type="Gene3D" id="1.10.287.3510">
    <property type="match status" value="1"/>
</dbReference>
<dbReference type="EMBL" id="CAJZ01000148">
    <property type="protein sequence ID" value="CCI83768.1"/>
    <property type="molecule type" value="Genomic_DNA"/>
</dbReference>
<name>I7IXF0_9CORY</name>
<dbReference type="eggNOG" id="COG1006">
    <property type="taxonomic scope" value="Bacteria"/>
</dbReference>
<reference evidence="9 12" key="1">
    <citation type="journal article" date="2012" name="J. Bacteriol.">
        <title>Draft Genome Sequence of Turicella otitidis ATCC 51513, Isolated from Middle Ear Fluid from a Child with Otitis Media.</title>
        <authorList>
            <person name="Brinkrolf K."/>
            <person name="Schneider J."/>
            <person name="Knecht M."/>
            <person name="Ruckert C."/>
            <person name="Tauch A."/>
        </authorList>
    </citation>
    <scope>NUCLEOTIDE SEQUENCE [LARGE SCALE GENOMIC DNA]</scope>
    <source>
        <strain evidence="9 12">ATCC 51513</strain>
    </source>
</reference>
<feature type="compositionally biased region" description="Basic and acidic residues" evidence="7">
    <location>
        <begin position="126"/>
        <end position="145"/>
    </location>
</feature>
<comment type="similarity">
    <text evidence="2">Belongs to the CPA3 antiporters (TC 2.A.63) subunit C family.</text>
</comment>
<keyword evidence="4 8" id="KW-0812">Transmembrane</keyword>
<dbReference type="STRING" id="29321.AAV33_02120"/>
<evidence type="ECO:0000313" key="12">
    <source>
        <dbReference type="Proteomes" id="UP000011016"/>
    </source>
</evidence>
<dbReference type="PANTHER" id="PTHR34583">
    <property type="entry name" value="ANTIPORTER SUBUNIT MNHC2-RELATED"/>
    <property type="match status" value="1"/>
</dbReference>
<evidence type="ECO:0000313" key="10">
    <source>
        <dbReference type="EMBL" id="EJZ81762.1"/>
    </source>
</evidence>
<evidence type="ECO:0000256" key="7">
    <source>
        <dbReference type="SAM" id="MobiDB-lite"/>
    </source>
</evidence>
<feature type="transmembrane region" description="Helical" evidence="8">
    <location>
        <begin position="70"/>
        <end position="92"/>
    </location>
</feature>
<dbReference type="EMBL" id="AHAE01000062">
    <property type="protein sequence ID" value="EJZ81762.1"/>
    <property type="molecule type" value="Genomic_DNA"/>
</dbReference>
<sequence>MFLALTIGLLVAGGVYLVQQRGLVRVVMGMQLIAHAANLMILTAGVGELRGEAFPDRADLDVAGDPLPQAFVLTAIVISMAITSILLTVAAVGRSDDTEVQDPVAMSGRRPVRSPLSTLGRSTRTTADERAHEEAVAEARAEETANWKSNKPAWELPPAGEPTDQTPKGDR</sequence>
<dbReference type="AlphaFoldDB" id="I7IXF0"/>
<evidence type="ECO:0000256" key="8">
    <source>
        <dbReference type="SAM" id="Phobius"/>
    </source>
</evidence>
<dbReference type="InterPro" id="IPR050601">
    <property type="entry name" value="CPA3_antiporter_subunitC"/>
</dbReference>
<evidence type="ECO:0000256" key="1">
    <source>
        <dbReference type="ARBA" id="ARBA00004651"/>
    </source>
</evidence>
<comment type="subcellular location">
    <subcellularLocation>
        <location evidence="1">Cell membrane</location>
        <topology evidence="1">Multi-pass membrane protein</topology>
    </subcellularLocation>
</comment>
<evidence type="ECO:0000256" key="3">
    <source>
        <dbReference type="ARBA" id="ARBA00022475"/>
    </source>
</evidence>
<dbReference type="HOGENOM" id="CLU_082058_1_1_11"/>
<feature type="compositionally biased region" description="Polar residues" evidence="7">
    <location>
        <begin position="115"/>
        <end position="125"/>
    </location>
</feature>
<evidence type="ECO:0000313" key="9">
    <source>
        <dbReference type="EMBL" id="CCI83768.1"/>
    </source>
</evidence>
<dbReference type="RefSeq" id="WP_004601169.1">
    <property type="nucleotide sequence ID" value="NZ_HF541867.1"/>
</dbReference>
<dbReference type="Proteomes" id="UP000011016">
    <property type="component" value="Unassembled WGS sequence"/>
</dbReference>
<proteinExistence type="inferred from homology"/>
<dbReference type="PATRIC" id="fig|883169.3.peg.1227"/>
<dbReference type="OrthoDB" id="9799219at2"/>
<dbReference type="Proteomes" id="UP000006078">
    <property type="component" value="Unassembled WGS sequence"/>
</dbReference>